<organism evidence="1 2">
    <name type="scientific">Suillus placidus</name>
    <dbReference type="NCBI Taxonomy" id="48579"/>
    <lineage>
        <taxon>Eukaryota</taxon>
        <taxon>Fungi</taxon>
        <taxon>Dikarya</taxon>
        <taxon>Basidiomycota</taxon>
        <taxon>Agaricomycotina</taxon>
        <taxon>Agaricomycetes</taxon>
        <taxon>Agaricomycetidae</taxon>
        <taxon>Boletales</taxon>
        <taxon>Suillineae</taxon>
        <taxon>Suillaceae</taxon>
        <taxon>Suillus</taxon>
    </lineage>
</organism>
<evidence type="ECO:0000313" key="1">
    <source>
        <dbReference type="EMBL" id="KAG1774542.1"/>
    </source>
</evidence>
<keyword evidence="2" id="KW-1185">Reference proteome</keyword>
<dbReference type="OrthoDB" id="2680075at2759"/>
<evidence type="ECO:0000313" key="2">
    <source>
        <dbReference type="Proteomes" id="UP000714275"/>
    </source>
</evidence>
<dbReference type="EMBL" id="JABBWD010000041">
    <property type="protein sequence ID" value="KAG1774542.1"/>
    <property type="molecule type" value="Genomic_DNA"/>
</dbReference>
<protein>
    <submittedName>
        <fullName evidence="1">Uncharacterized protein</fullName>
    </submittedName>
</protein>
<dbReference type="Proteomes" id="UP000714275">
    <property type="component" value="Unassembled WGS sequence"/>
</dbReference>
<sequence length="208" mass="22859">MALKDIVLGHTTDQIPTVLLPLKPVGPIDLDNKTISVVRMPDNLAYDKVGSALDGLSEYHRYPSWIKEVVPPRCSHGLAAFLNRPLSSVLLVTRPGPPPMDVMRPPTVARNVVLMKKVPTLTPDSGRKKEIPVCGGADGEPCPVDFEVDSPAIDPSLPLLECPPFASEVKGGETIVHDFYLLDAKQESLRLFSEISEDLRNHNHDMWV</sequence>
<gene>
    <name evidence="1" type="ORF">EV702DRAFT_1047706</name>
</gene>
<name>A0A9P7D0H8_9AGAM</name>
<proteinExistence type="predicted"/>
<accession>A0A9P7D0H8</accession>
<reference evidence="1" key="1">
    <citation type="journal article" date="2020" name="New Phytol.">
        <title>Comparative genomics reveals dynamic genome evolution in host specialist ectomycorrhizal fungi.</title>
        <authorList>
            <person name="Lofgren L.A."/>
            <person name="Nguyen N.H."/>
            <person name="Vilgalys R."/>
            <person name="Ruytinx J."/>
            <person name="Liao H.L."/>
            <person name="Branco S."/>
            <person name="Kuo A."/>
            <person name="LaButti K."/>
            <person name="Lipzen A."/>
            <person name="Andreopoulos W."/>
            <person name="Pangilinan J."/>
            <person name="Riley R."/>
            <person name="Hundley H."/>
            <person name="Na H."/>
            <person name="Barry K."/>
            <person name="Grigoriev I.V."/>
            <person name="Stajich J.E."/>
            <person name="Kennedy P.G."/>
        </authorList>
    </citation>
    <scope>NUCLEOTIDE SEQUENCE</scope>
    <source>
        <strain evidence="1">DOB743</strain>
    </source>
</reference>
<dbReference type="AlphaFoldDB" id="A0A9P7D0H8"/>
<comment type="caution">
    <text evidence="1">The sequence shown here is derived from an EMBL/GenBank/DDBJ whole genome shotgun (WGS) entry which is preliminary data.</text>
</comment>